<feature type="compositionally biased region" description="Low complexity" evidence="1">
    <location>
        <begin position="576"/>
        <end position="599"/>
    </location>
</feature>
<feature type="compositionally biased region" description="Polar residues" evidence="1">
    <location>
        <begin position="804"/>
        <end position="813"/>
    </location>
</feature>
<feature type="compositionally biased region" description="Polar residues" evidence="1">
    <location>
        <begin position="739"/>
        <end position="753"/>
    </location>
</feature>
<feature type="compositionally biased region" description="Polar residues" evidence="1">
    <location>
        <begin position="649"/>
        <end position="665"/>
    </location>
</feature>
<feature type="compositionally biased region" description="Low complexity" evidence="1">
    <location>
        <begin position="621"/>
        <end position="630"/>
    </location>
</feature>
<feature type="compositionally biased region" description="Polar residues" evidence="1">
    <location>
        <begin position="851"/>
        <end position="862"/>
    </location>
</feature>
<sequence length="954" mass="105554">MNRLIAELGCHSATSCSTLRLERSSRNRPGHCVGVASLALATLLALGLTNKTLAQTASHSNPNGYEPEVLTRGPVHEAWAEPISFDPQPGPIAPRVPPEPVEEIPPDQRPEGDAVEWIAGYWHWDDERNEFLWVSGIWRNLPPGRQWVPGYWYELEDGSAQWVSGFWAAVDPNAEDRAESQAIRYLPEPPASLEAGPNIPAPGEDYFWAPGCWYWTNDRYVWRPGTWVRTTPRWVWVPPCYHATPSGYVFTDGYWDYPLAIRGVLFAPVRFTHIRAVEVIRPVFRFTPSVVIVSSGLVEHLFCRPSFGHYYFGDYYEPAFVDRGFIWWAGFGLNSRGFDPLFNFYWSNIRTFEPGWNLHLNFVFETRRNDPLFRPPPTFNQQLTVVENRINSPTIVNRNVTILNQPTINRFINSTVVNARADAAEGGNAEVVVDVAESNRQALALGRPLAEMAARPGPVATRLVTLERERRDVVVQRAQELRAFRERRLEAERNAALELRAQRLSNADRAGERRLEAIQGRQNLVQGRQELVQAARDARNAQADARAQELRGRQVEPQAPSAPRVVRLPGSPIAARPRPVVNRVPPNNTAARPNPALAADTTPTRRLPEAFRPPGASPLVQPGQPRSGQPQPRPAARPQPNPVARPRSDVNSPTPAQMNPNQSPDQIAAQPVPRPTSPRSNAPTTPNPNRPLDRPVVPRVNPGVTLNPPPAANVNPATRPTPPGINRPATARVRPNGVVNPTQVGPSRPSSVNPPGLRGSQPPINPGRESPRPPTILNPNRPTIPSNPRNRDQNYDQPDHRNRVNLTTPSHANTHMVANRNPTAPRVRARSGDLISSMASQTARDWERQRQNTSPRSVQTTSRLVRTTPRNLIQTGSRSTNSAFVDGLDNGAPLGHPFVPPMPWASGAVLPPATIRPAEIPRASTIDPYAPVRVPPLLDASVPGSVGYSDPSTP</sequence>
<evidence type="ECO:0000313" key="2">
    <source>
        <dbReference type="EMBL" id="ADV61450.1"/>
    </source>
</evidence>
<dbReference type="InterPro" id="IPR024447">
    <property type="entry name" value="YXWGXW_rpt"/>
</dbReference>
<gene>
    <name evidence="2" type="ordered locus">Isop_0860</name>
</gene>
<accession>E8R2G5</accession>
<dbReference type="Pfam" id="PF12779">
    <property type="entry name" value="WXXGXW"/>
    <property type="match status" value="4"/>
</dbReference>
<dbReference type="InParanoid" id="E8R2G5"/>
<dbReference type="OrthoDB" id="273229at2"/>
<dbReference type="RefSeq" id="WP_013563739.1">
    <property type="nucleotide sequence ID" value="NC_014962.1"/>
</dbReference>
<feature type="region of interest" description="Disordered" evidence="1">
    <location>
        <begin position="537"/>
        <end position="862"/>
    </location>
</feature>
<dbReference type="EMBL" id="CP002353">
    <property type="protein sequence ID" value="ADV61450.1"/>
    <property type="molecule type" value="Genomic_DNA"/>
</dbReference>
<feature type="compositionally biased region" description="Basic and acidic residues" evidence="1">
    <location>
        <begin position="789"/>
        <end position="802"/>
    </location>
</feature>
<organism evidence="2 3">
    <name type="scientific">Isosphaera pallida (strain ATCC 43644 / DSM 9630 / IS1B)</name>
    <dbReference type="NCBI Taxonomy" id="575540"/>
    <lineage>
        <taxon>Bacteria</taxon>
        <taxon>Pseudomonadati</taxon>
        <taxon>Planctomycetota</taxon>
        <taxon>Planctomycetia</taxon>
        <taxon>Isosphaerales</taxon>
        <taxon>Isosphaeraceae</taxon>
        <taxon>Isosphaera</taxon>
    </lineage>
</organism>
<keyword evidence="3" id="KW-1185">Reference proteome</keyword>
<reference evidence="2 3" key="2">
    <citation type="journal article" date="2011" name="Stand. Genomic Sci.">
        <title>Complete genome sequence of Isosphaera pallida type strain (IS1B).</title>
        <authorList>
            <consortium name="US DOE Joint Genome Institute (JGI-PGF)"/>
            <person name="Goker M."/>
            <person name="Cleland D."/>
            <person name="Saunders E."/>
            <person name="Lapidus A."/>
            <person name="Nolan M."/>
            <person name="Lucas S."/>
            <person name="Hammon N."/>
            <person name="Deshpande S."/>
            <person name="Cheng J.F."/>
            <person name="Tapia R."/>
            <person name="Han C."/>
            <person name="Goodwin L."/>
            <person name="Pitluck S."/>
            <person name="Liolios K."/>
            <person name="Pagani I."/>
            <person name="Ivanova N."/>
            <person name="Mavromatis K."/>
            <person name="Pati A."/>
            <person name="Chen A."/>
            <person name="Palaniappan K."/>
            <person name="Land M."/>
            <person name="Hauser L."/>
            <person name="Chang Y.J."/>
            <person name="Jeffries C.D."/>
            <person name="Detter J.C."/>
            <person name="Beck B."/>
            <person name="Woyke T."/>
            <person name="Bristow J."/>
            <person name="Eisen J.A."/>
            <person name="Markowitz V."/>
            <person name="Hugenholtz P."/>
            <person name="Kyrpides N.C."/>
            <person name="Klenk H.P."/>
        </authorList>
    </citation>
    <scope>NUCLEOTIDE SEQUENCE [LARGE SCALE GENOMIC DNA]</scope>
    <source>
        <strain evidence="3">ATCC 43644 / DSM 9630 / IS1B</strain>
    </source>
</reference>
<evidence type="ECO:0000256" key="1">
    <source>
        <dbReference type="SAM" id="MobiDB-lite"/>
    </source>
</evidence>
<protein>
    <submittedName>
        <fullName evidence="2">Uncharacterized protein</fullName>
    </submittedName>
</protein>
<proteinExistence type="predicted"/>
<name>E8R2G5_ISOPI</name>
<feature type="compositionally biased region" description="Pro residues" evidence="1">
    <location>
        <begin position="631"/>
        <end position="643"/>
    </location>
</feature>
<dbReference type="STRING" id="575540.Isop_0860"/>
<evidence type="ECO:0000313" key="3">
    <source>
        <dbReference type="Proteomes" id="UP000008631"/>
    </source>
</evidence>
<feature type="compositionally biased region" description="Polar residues" evidence="1">
    <location>
        <begin position="777"/>
        <end position="788"/>
    </location>
</feature>
<dbReference type="AlphaFoldDB" id="E8R2G5"/>
<dbReference type="HOGENOM" id="CLU_308996_0_0_0"/>
<dbReference type="Proteomes" id="UP000008631">
    <property type="component" value="Chromosome"/>
</dbReference>
<reference key="1">
    <citation type="submission" date="2010-11" db="EMBL/GenBank/DDBJ databases">
        <title>The complete sequence of chromosome of Isophaera pallida ATCC 43644.</title>
        <authorList>
            <consortium name="US DOE Joint Genome Institute (JGI-PGF)"/>
            <person name="Lucas S."/>
            <person name="Copeland A."/>
            <person name="Lapidus A."/>
            <person name="Bruce D."/>
            <person name="Goodwin L."/>
            <person name="Pitluck S."/>
            <person name="Kyrpides N."/>
            <person name="Mavromatis K."/>
            <person name="Pagani I."/>
            <person name="Ivanova N."/>
            <person name="Saunders E."/>
            <person name="Brettin T."/>
            <person name="Detter J.C."/>
            <person name="Han C."/>
            <person name="Tapia R."/>
            <person name="Land M."/>
            <person name="Hauser L."/>
            <person name="Markowitz V."/>
            <person name="Cheng J.-F."/>
            <person name="Hugenholtz P."/>
            <person name="Woyke T."/>
            <person name="Wu D."/>
            <person name="Eisen J.A."/>
        </authorList>
    </citation>
    <scope>NUCLEOTIDE SEQUENCE</scope>
    <source>
        <strain>ATCC 43644</strain>
    </source>
</reference>
<dbReference type="eggNOG" id="COG0845">
    <property type="taxonomic scope" value="Bacteria"/>
</dbReference>
<dbReference type="KEGG" id="ipa:Isop_0860"/>